<reference evidence="3" key="1">
    <citation type="submission" date="2017-05" db="EMBL/GenBank/DDBJ databases">
        <title>Complete and WGS of Bordetella genogroups.</title>
        <authorList>
            <person name="Spilker T."/>
            <person name="Lipuma J."/>
        </authorList>
    </citation>
    <scope>NUCLEOTIDE SEQUENCE [LARGE SCALE GENOMIC DNA]</scope>
    <source>
        <strain evidence="3">AU16122</strain>
    </source>
</reference>
<dbReference type="GO" id="GO:0090313">
    <property type="term" value="P:regulation of protein targeting to membrane"/>
    <property type="evidence" value="ECO:0007669"/>
    <property type="project" value="TreeGrafter"/>
</dbReference>
<sequence length="370" mass="39885">MREPMTKPVKIVLLALVLVIALVAAGAGLATHMVVGRINAVLGDEGHAERIHVGLAEIVLENVEVGAPPDWPARQTLRAARVVVVPHWRSLLSDEISLERITVSDYYLTILRPRNGAIRYMPTLREHHGGQTAGDDKDGGDGPRRRHPVNIEKLELRGGHLDFYDATVATPPYRVPLDGVDADIGPIRQPAADVRTQLHAEGQMVGKNRRGKMELEGWVALPSHDADIQTRLRSVDVALVAPYLQRRSPAGLAGGRTDLDMRTQVEKEQLHAQGRITLADLQFSEGNAPLLALPRKAVLAAMENHKGQISFDFSVSGNLHDPKFSMDESLATRITAGFAKALGVSVEGVAGGVGDAVKGLGDALDNLLGK</sequence>
<keyword evidence="3" id="KW-1185">Reference proteome</keyword>
<protein>
    <recommendedName>
        <fullName evidence="4">DUF748 domain-containing protein</fullName>
    </recommendedName>
</protein>
<dbReference type="AlphaFoldDB" id="A0A261S196"/>
<comment type="caution">
    <text evidence="2">The sequence shown here is derived from an EMBL/GenBank/DDBJ whole genome shotgun (WGS) entry which is preliminary data.</text>
</comment>
<dbReference type="EMBL" id="NEVM01000005">
    <property type="protein sequence ID" value="OZI30590.1"/>
    <property type="molecule type" value="Genomic_DNA"/>
</dbReference>
<dbReference type="PANTHER" id="PTHR30441">
    <property type="entry name" value="DUF748 DOMAIN-CONTAINING PROTEIN"/>
    <property type="match status" value="1"/>
</dbReference>
<dbReference type="PANTHER" id="PTHR30441:SF8">
    <property type="entry name" value="DUF748 DOMAIN-CONTAINING PROTEIN"/>
    <property type="match status" value="1"/>
</dbReference>
<dbReference type="InterPro" id="IPR052894">
    <property type="entry name" value="AsmA-related"/>
</dbReference>
<evidence type="ECO:0000313" key="3">
    <source>
        <dbReference type="Proteomes" id="UP000216020"/>
    </source>
</evidence>
<dbReference type="Proteomes" id="UP000216020">
    <property type="component" value="Unassembled WGS sequence"/>
</dbReference>
<evidence type="ECO:0000313" key="2">
    <source>
        <dbReference type="EMBL" id="OZI30590.1"/>
    </source>
</evidence>
<organism evidence="2 3">
    <name type="scientific">Bordetella genomosp. 10</name>
    <dbReference type="NCBI Taxonomy" id="1416804"/>
    <lineage>
        <taxon>Bacteria</taxon>
        <taxon>Pseudomonadati</taxon>
        <taxon>Pseudomonadota</taxon>
        <taxon>Betaproteobacteria</taxon>
        <taxon>Burkholderiales</taxon>
        <taxon>Alcaligenaceae</taxon>
        <taxon>Bordetella</taxon>
    </lineage>
</organism>
<accession>A0A261S196</accession>
<evidence type="ECO:0008006" key="4">
    <source>
        <dbReference type="Google" id="ProtNLM"/>
    </source>
</evidence>
<dbReference type="Pfam" id="PF05359">
    <property type="entry name" value="DUF748"/>
    <property type="match status" value="1"/>
</dbReference>
<dbReference type="InterPro" id="IPR008023">
    <property type="entry name" value="DUF748"/>
</dbReference>
<name>A0A261S196_9BORD</name>
<proteinExistence type="predicted"/>
<dbReference type="GO" id="GO:0005886">
    <property type="term" value="C:plasma membrane"/>
    <property type="evidence" value="ECO:0007669"/>
    <property type="project" value="TreeGrafter"/>
</dbReference>
<evidence type="ECO:0000256" key="1">
    <source>
        <dbReference type="SAM" id="MobiDB-lite"/>
    </source>
</evidence>
<gene>
    <name evidence="2" type="ORF">CAL29_21535</name>
</gene>
<feature type="region of interest" description="Disordered" evidence="1">
    <location>
        <begin position="126"/>
        <end position="146"/>
    </location>
</feature>
<dbReference type="OrthoDB" id="8560134at2"/>